<dbReference type="Gene3D" id="3.40.50.720">
    <property type="entry name" value="NAD(P)-binding Rossmann-like Domain"/>
    <property type="match status" value="2"/>
</dbReference>
<comment type="similarity">
    <text evidence="1 4">Belongs to the D-isomer specific 2-hydroxyacid dehydrogenase family.</text>
</comment>
<dbReference type="GO" id="GO:0051287">
    <property type="term" value="F:NAD binding"/>
    <property type="evidence" value="ECO:0007669"/>
    <property type="project" value="InterPro"/>
</dbReference>
<dbReference type="InterPro" id="IPR006139">
    <property type="entry name" value="D-isomer_2_OHA_DH_cat_dom"/>
</dbReference>
<dbReference type="GO" id="GO:0005829">
    <property type="term" value="C:cytosol"/>
    <property type="evidence" value="ECO:0007669"/>
    <property type="project" value="TreeGrafter"/>
</dbReference>
<dbReference type="RefSeq" id="WP_101499785.1">
    <property type="nucleotide sequence ID" value="NZ_CP025583.1"/>
</dbReference>
<protein>
    <submittedName>
        <fullName evidence="7">D-glycerate dehydrogenase</fullName>
    </submittedName>
</protein>
<dbReference type="Proteomes" id="UP000234882">
    <property type="component" value="Chromosome"/>
</dbReference>
<evidence type="ECO:0000259" key="6">
    <source>
        <dbReference type="Pfam" id="PF02826"/>
    </source>
</evidence>
<evidence type="ECO:0000256" key="1">
    <source>
        <dbReference type="ARBA" id="ARBA00005854"/>
    </source>
</evidence>
<evidence type="ECO:0000256" key="2">
    <source>
        <dbReference type="ARBA" id="ARBA00023002"/>
    </source>
</evidence>
<dbReference type="OrthoDB" id="9793626at2"/>
<keyword evidence="3" id="KW-0520">NAD</keyword>
<evidence type="ECO:0000313" key="8">
    <source>
        <dbReference type="Proteomes" id="UP000234882"/>
    </source>
</evidence>
<dbReference type="PANTHER" id="PTHR10996:SF283">
    <property type="entry name" value="GLYOXYLATE_HYDROXYPYRUVATE REDUCTASE B"/>
    <property type="match status" value="1"/>
</dbReference>
<gene>
    <name evidence="7" type="ORF">CYR75_09250</name>
</gene>
<dbReference type="AlphaFoldDB" id="A0A2K9MFM9"/>
<organism evidence="7 8">
    <name type="scientific">Paracoccus jeotgali</name>
    <dbReference type="NCBI Taxonomy" id="2065379"/>
    <lineage>
        <taxon>Bacteria</taxon>
        <taxon>Pseudomonadati</taxon>
        <taxon>Pseudomonadota</taxon>
        <taxon>Alphaproteobacteria</taxon>
        <taxon>Rhodobacterales</taxon>
        <taxon>Paracoccaceae</taxon>
        <taxon>Paracoccus</taxon>
    </lineage>
</organism>
<evidence type="ECO:0000259" key="5">
    <source>
        <dbReference type="Pfam" id="PF00389"/>
    </source>
</evidence>
<evidence type="ECO:0000256" key="4">
    <source>
        <dbReference type="RuleBase" id="RU003719"/>
    </source>
</evidence>
<dbReference type="GO" id="GO:0016618">
    <property type="term" value="F:hydroxypyruvate reductase [NAD(P)H] activity"/>
    <property type="evidence" value="ECO:0007669"/>
    <property type="project" value="TreeGrafter"/>
</dbReference>
<dbReference type="InterPro" id="IPR006140">
    <property type="entry name" value="D-isomer_DH_NAD-bd"/>
</dbReference>
<dbReference type="PANTHER" id="PTHR10996">
    <property type="entry name" value="2-HYDROXYACID DEHYDROGENASE-RELATED"/>
    <property type="match status" value="1"/>
</dbReference>
<reference evidence="8" key="1">
    <citation type="submission" date="2017-12" db="EMBL/GenBank/DDBJ databases">
        <title>Genomic analysis of Paracoccus sp. CBA4604.</title>
        <authorList>
            <person name="Roh S.W."/>
            <person name="Kim J.Y."/>
            <person name="Kim J.S."/>
        </authorList>
    </citation>
    <scope>NUCLEOTIDE SEQUENCE [LARGE SCALE GENOMIC DNA]</scope>
    <source>
        <strain evidence="8">CBA4604</strain>
    </source>
</reference>
<dbReference type="KEGG" id="paru:CYR75_09250"/>
<proteinExistence type="inferred from homology"/>
<dbReference type="SUPFAM" id="SSF51735">
    <property type="entry name" value="NAD(P)-binding Rossmann-fold domains"/>
    <property type="match status" value="1"/>
</dbReference>
<evidence type="ECO:0000313" key="7">
    <source>
        <dbReference type="EMBL" id="AUM74439.1"/>
    </source>
</evidence>
<dbReference type="SUPFAM" id="SSF52283">
    <property type="entry name" value="Formate/glycerate dehydrogenase catalytic domain-like"/>
    <property type="match status" value="1"/>
</dbReference>
<dbReference type="FunFam" id="3.40.50.720:FF:000203">
    <property type="entry name" value="D-3-phosphoglycerate dehydrogenase (SerA)"/>
    <property type="match status" value="1"/>
</dbReference>
<dbReference type="EMBL" id="CP025583">
    <property type="protein sequence ID" value="AUM74439.1"/>
    <property type="molecule type" value="Genomic_DNA"/>
</dbReference>
<dbReference type="InterPro" id="IPR036291">
    <property type="entry name" value="NAD(P)-bd_dom_sf"/>
</dbReference>
<dbReference type="InterPro" id="IPR050223">
    <property type="entry name" value="D-isomer_2-hydroxyacid_DH"/>
</dbReference>
<sequence length="318" mass="34289">MKLLVTRPMTAAATRAITARFPETRFRETNVPMTLDECAAALSDHDAIIPTLGDAFVASAFKTRPLRTRLLANFGAGFNHIDLDAARAADVAVTNTPDVVTDATADLAVTLLLMTARRAAEGERLARSGQWQGWHPTQMLGSPVSGRVLGIVGMGRIGRAIARRLHHGFGMRVLFHNRSTLPPQDFPAEQAGSLIELMKRSDFVVIAVPGGAGTRHLIDARALRALGPDGIIVNIARGDVIDETALCEALAQNRIRAAGLDVYEHEPLISPELRELDNAILLPHLGTAVEETRTEMALRALQNVTAFAQGKPMPDRVA</sequence>
<keyword evidence="8" id="KW-1185">Reference proteome</keyword>
<feature type="domain" description="D-isomer specific 2-hydroxyacid dehydrogenase catalytic" evidence="5">
    <location>
        <begin position="5"/>
        <end position="317"/>
    </location>
</feature>
<dbReference type="GO" id="GO:0030267">
    <property type="term" value="F:glyoxylate reductase (NADPH) activity"/>
    <property type="evidence" value="ECO:0007669"/>
    <property type="project" value="TreeGrafter"/>
</dbReference>
<accession>A0A2K9MFM9</accession>
<keyword evidence="2 4" id="KW-0560">Oxidoreductase</keyword>
<dbReference type="Pfam" id="PF02826">
    <property type="entry name" value="2-Hacid_dh_C"/>
    <property type="match status" value="1"/>
</dbReference>
<evidence type="ECO:0000256" key="3">
    <source>
        <dbReference type="ARBA" id="ARBA00023027"/>
    </source>
</evidence>
<name>A0A2K9MFM9_9RHOB</name>
<feature type="domain" description="D-isomer specific 2-hydroxyacid dehydrogenase NAD-binding" evidence="6">
    <location>
        <begin position="110"/>
        <end position="286"/>
    </location>
</feature>
<dbReference type="InterPro" id="IPR029752">
    <property type="entry name" value="D-isomer_DH_CS1"/>
</dbReference>
<dbReference type="Pfam" id="PF00389">
    <property type="entry name" value="2-Hacid_dh"/>
    <property type="match status" value="1"/>
</dbReference>
<dbReference type="PROSITE" id="PS00065">
    <property type="entry name" value="D_2_HYDROXYACID_DH_1"/>
    <property type="match status" value="1"/>
</dbReference>
<dbReference type="CDD" id="cd05301">
    <property type="entry name" value="GDH"/>
    <property type="match status" value="1"/>
</dbReference>